<dbReference type="Proteomes" id="UP000002424">
    <property type="component" value="Chromosome"/>
</dbReference>
<organism evidence="1 2">
    <name type="scientific">Azotobacter vinelandii (strain DJ / ATCC BAA-1303)</name>
    <dbReference type="NCBI Taxonomy" id="322710"/>
    <lineage>
        <taxon>Bacteria</taxon>
        <taxon>Pseudomonadati</taxon>
        <taxon>Pseudomonadota</taxon>
        <taxon>Gammaproteobacteria</taxon>
        <taxon>Pseudomonadales</taxon>
        <taxon>Pseudomonadaceae</taxon>
        <taxon>Azotobacter</taxon>
    </lineage>
</organism>
<dbReference type="EnsemblBacteria" id="ACO81015">
    <property type="protein sequence ID" value="ACO81015"/>
    <property type="gene ID" value="Avin_49160"/>
</dbReference>
<reference evidence="1 2" key="1">
    <citation type="journal article" date="2009" name="J. Bacteriol.">
        <title>Genome sequence of Azotobacter vinelandii, an obligate aerobe specialized to support diverse anaerobic metabolic processes.</title>
        <authorList>
            <person name="Setubal J.C."/>
            <person name="dos Santos P."/>
            <person name="Goldman B.S."/>
            <person name="Ertesvag H."/>
            <person name="Espin G."/>
            <person name="Rubio L.M."/>
            <person name="Valla S."/>
            <person name="Almeida N.F."/>
            <person name="Balasubramanian D."/>
            <person name="Cromes L."/>
            <person name="Curatti L."/>
            <person name="Du Z."/>
            <person name="Godsy E."/>
            <person name="Goodner B."/>
            <person name="Hellner-Burris K."/>
            <person name="Hernandez J.A."/>
            <person name="Houmiel K."/>
            <person name="Imperial J."/>
            <person name="Kennedy C."/>
            <person name="Larson T.J."/>
            <person name="Latreille P."/>
            <person name="Ligon L.S."/>
            <person name="Lu J."/>
            <person name="Maerk M."/>
            <person name="Miller N.M."/>
            <person name="Norton S."/>
            <person name="O'Carroll I.P."/>
            <person name="Paulsen I."/>
            <person name="Raulfs E.C."/>
            <person name="Roemer R."/>
            <person name="Rosser J."/>
            <person name="Segura D."/>
            <person name="Slater S."/>
            <person name="Stricklin S.L."/>
            <person name="Studholme D.J."/>
            <person name="Sun J."/>
            <person name="Viana C.J."/>
            <person name="Wallin E."/>
            <person name="Wang B."/>
            <person name="Wheeler C."/>
            <person name="Zhu H."/>
            <person name="Dean D.R."/>
            <person name="Dixon R."/>
            <person name="Wood D."/>
        </authorList>
    </citation>
    <scope>NUCLEOTIDE SEQUENCE [LARGE SCALE GENOMIC DNA]</scope>
    <source>
        <strain evidence="2">DJ / ATCC BAA-1303</strain>
    </source>
</reference>
<dbReference type="OrthoDB" id="7041903at2"/>
<accession>C1DKB0</accession>
<dbReference type="AlphaFoldDB" id="C1DKB0"/>
<keyword evidence="2" id="KW-1185">Reference proteome</keyword>
<dbReference type="HOGENOM" id="CLU_2931203_0_0_6"/>
<protein>
    <submittedName>
        <fullName evidence="1">Uncharacterized protein</fullName>
    </submittedName>
</protein>
<gene>
    <name evidence="1" type="ordered locus">Avin_49160</name>
</gene>
<dbReference type="KEGG" id="avn:Avin_49160"/>
<evidence type="ECO:0000313" key="2">
    <source>
        <dbReference type="Proteomes" id="UP000002424"/>
    </source>
</evidence>
<sequence length="72" mass="8533">MARLTDRGGKNVMNNVVDMERARKKRRIRDCVAYMDRLCVELLENPATTPSVRQLAQDMFRKRFGFDYFECV</sequence>
<dbReference type="EMBL" id="CP001157">
    <property type="protein sequence ID" value="ACO81015.1"/>
    <property type="molecule type" value="Genomic_DNA"/>
</dbReference>
<name>C1DKB0_AZOVD</name>
<evidence type="ECO:0000313" key="1">
    <source>
        <dbReference type="EMBL" id="ACO81015.1"/>
    </source>
</evidence>
<proteinExistence type="predicted"/>